<evidence type="ECO:0000256" key="2">
    <source>
        <dbReference type="ARBA" id="ARBA00005568"/>
    </source>
</evidence>
<dbReference type="InterPro" id="IPR005000">
    <property type="entry name" value="Aldolase/citrate-lyase_domain"/>
</dbReference>
<evidence type="ECO:0000313" key="8">
    <source>
        <dbReference type="EMBL" id="QHD69222.1"/>
    </source>
</evidence>
<keyword evidence="4 6" id="KW-0460">Magnesium</keyword>
<dbReference type="SUPFAM" id="SSF51621">
    <property type="entry name" value="Phosphoenolpyruvate/pyruvate domain"/>
    <property type="match status" value="1"/>
</dbReference>
<dbReference type="InterPro" id="IPR040442">
    <property type="entry name" value="Pyrv_kinase-like_dom_sf"/>
</dbReference>
<dbReference type="RefSeq" id="WP_159367537.1">
    <property type="nucleotide sequence ID" value="NZ_CP047218.1"/>
</dbReference>
<evidence type="ECO:0000313" key="9">
    <source>
        <dbReference type="Proteomes" id="UP000464086"/>
    </source>
</evidence>
<proteinExistence type="inferred from homology"/>
<dbReference type="GO" id="GO:0000287">
    <property type="term" value="F:magnesium ion binding"/>
    <property type="evidence" value="ECO:0007669"/>
    <property type="project" value="TreeGrafter"/>
</dbReference>
<comment type="similarity">
    <text evidence="2">Belongs to the HpcH/HpaI aldolase family.</text>
</comment>
<sequence>MTLPIKMRSWLFAPGDSEKKMAKAADSAADIALFDLEDAVATENKAIARQMVHDFLAARSKGRERLWVRVNPLDGPYTLDDLAAIMPARPGGIMLPKVYGRQDVERLDHYLTAFEAAHGIERGSTPLIVLVTETAEAMFHTGDYKGAPRVVALTWGAEDLADSIGASSNRNADGSYGFTYELARSMCLLGAATAGVTAIETIQGDFRDLEGLKARAKKVRRDGYRGMLAIHPAQVDVINAAFTPTEDEIAEAQAIVDIFAANPGVGAIGYKGGMLDRPYLSRAEQLLRQVGAL</sequence>
<dbReference type="Pfam" id="PF03328">
    <property type="entry name" value="HpcH_HpaI"/>
    <property type="match status" value="1"/>
</dbReference>
<reference evidence="8 9" key="1">
    <citation type="submission" date="2019-12" db="EMBL/GenBank/DDBJ databases">
        <title>Functional and genomic insights into the Sphingobium yanoikuyae YC-JY1, a bacterium efficiently degrading bisphenol A.</title>
        <authorList>
            <person name="Jia Y."/>
            <person name="Li X."/>
            <person name="Wang J."/>
            <person name="Eltoukhy A."/>
            <person name="Lamraoui I."/>
            <person name="Yan Y."/>
        </authorList>
    </citation>
    <scope>NUCLEOTIDE SEQUENCE [LARGE SCALE GENOMIC DNA]</scope>
    <source>
        <strain evidence="8 9">YC-JY1</strain>
    </source>
</reference>
<dbReference type="AlphaFoldDB" id="A0A6P1GMU6"/>
<dbReference type="Proteomes" id="UP000464086">
    <property type="component" value="Chromosome"/>
</dbReference>
<gene>
    <name evidence="8" type="ORF">GS397_20640</name>
</gene>
<dbReference type="PANTHER" id="PTHR32308:SF0">
    <property type="entry name" value="HPCH_HPAI ALDOLASE_CITRATE LYASE DOMAIN-CONTAINING PROTEIN"/>
    <property type="match status" value="1"/>
</dbReference>
<evidence type="ECO:0000256" key="3">
    <source>
        <dbReference type="ARBA" id="ARBA00022723"/>
    </source>
</evidence>
<keyword evidence="8" id="KW-0456">Lyase</keyword>
<name>A0A6P1GMU6_SPHYA</name>
<feature type="binding site" evidence="5">
    <location>
        <position position="69"/>
    </location>
    <ligand>
        <name>substrate</name>
    </ligand>
</feature>
<dbReference type="EMBL" id="CP047218">
    <property type="protein sequence ID" value="QHD69222.1"/>
    <property type="molecule type" value="Genomic_DNA"/>
</dbReference>
<accession>A0A6P1GMU6</accession>
<keyword evidence="3 6" id="KW-0479">Metal-binding</keyword>
<evidence type="ECO:0000256" key="5">
    <source>
        <dbReference type="PIRSR" id="PIRSR015582-1"/>
    </source>
</evidence>
<dbReference type="InterPro" id="IPR011206">
    <property type="entry name" value="Citrate_lyase_beta/mcl1/mcl2"/>
</dbReference>
<comment type="cofactor">
    <cofactor evidence="1">
        <name>Mg(2+)</name>
        <dbReference type="ChEBI" id="CHEBI:18420"/>
    </cofactor>
</comment>
<feature type="binding site" evidence="5">
    <location>
        <position position="133"/>
    </location>
    <ligand>
        <name>substrate</name>
    </ligand>
</feature>
<evidence type="ECO:0000256" key="4">
    <source>
        <dbReference type="ARBA" id="ARBA00022842"/>
    </source>
</evidence>
<evidence type="ECO:0000259" key="7">
    <source>
        <dbReference type="Pfam" id="PF03328"/>
    </source>
</evidence>
<protein>
    <submittedName>
        <fullName evidence="8">CoA ester lyase</fullName>
    </submittedName>
</protein>
<dbReference type="InterPro" id="IPR015813">
    <property type="entry name" value="Pyrv/PenolPyrv_kinase-like_dom"/>
</dbReference>
<dbReference type="GO" id="GO:0016829">
    <property type="term" value="F:lyase activity"/>
    <property type="evidence" value="ECO:0007669"/>
    <property type="project" value="UniProtKB-KW"/>
</dbReference>
<dbReference type="Gene3D" id="3.20.20.60">
    <property type="entry name" value="Phosphoenolpyruvate-binding domains"/>
    <property type="match status" value="1"/>
</dbReference>
<evidence type="ECO:0000256" key="1">
    <source>
        <dbReference type="ARBA" id="ARBA00001946"/>
    </source>
</evidence>
<dbReference type="PIRSF" id="PIRSF015582">
    <property type="entry name" value="Cit_lyase_B"/>
    <property type="match status" value="1"/>
</dbReference>
<feature type="binding site" evidence="6">
    <location>
        <position position="133"/>
    </location>
    <ligand>
        <name>Mg(2+)</name>
        <dbReference type="ChEBI" id="CHEBI:18420"/>
    </ligand>
</feature>
<evidence type="ECO:0000256" key="6">
    <source>
        <dbReference type="PIRSR" id="PIRSR015582-2"/>
    </source>
</evidence>
<organism evidence="8 9">
    <name type="scientific">Sphingobium yanoikuyae</name>
    <name type="common">Sphingomonas yanoikuyae</name>
    <dbReference type="NCBI Taxonomy" id="13690"/>
    <lineage>
        <taxon>Bacteria</taxon>
        <taxon>Pseudomonadati</taxon>
        <taxon>Pseudomonadota</taxon>
        <taxon>Alphaproteobacteria</taxon>
        <taxon>Sphingomonadales</taxon>
        <taxon>Sphingomonadaceae</taxon>
        <taxon>Sphingobium</taxon>
    </lineage>
</organism>
<feature type="domain" description="HpcH/HpaI aldolase/citrate lyase" evidence="7">
    <location>
        <begin position="8"/>
        <end position="232"/>
    </location>
</feature>
<dbReference type="GO" id="GO:0006107">
    <property type="term" value="P:oxaloacetate metabolic process"/>
    <property type="evidence" value="ECO:0007669"/>
    <property type="project" value="TreeGrafter"/>
</dbReference>
<dbReference type="PANTHER" id="PTHR32308">
    <property type="entry name" value="LYASE BETA SUBUNIT, PUTATIVE (AFU_ORTHOLOGUE AFUA_4G13030)-RELATED"/>
    <property type="match status" value="1"/>
</dbReference>
<feature type="binding site" evidence="6">
    <location>
        <position position="159"/>
    </location>
    <ligand>
        <name>Mg(2+)</name>
        <dbReference type="ChEBI" id="CHEBI:18420"/>
    </ligand>
</feature>